<dbReference type="RefSeq" id="XP_049151417.1">
    <property type="nucleotide sequence ID" value="XM_049294271.1"/>
</dbReference>
<accession>A0A9Q8T848</accession>
<keyword evidence="2" id="KW-1185">Reference proteome</keyword>
<name>A0A9Q8T848_9PEZI</name>
<gene>
    <name evidence="1" type="ORF">CLUP02_15347</name>
</gene>
<dbReference type="GeneID" id="73349281"/>
<sequence>MAAWLSAAYHLCFNWTQGSSPHIPALHTAYTLTCSYRQSKLCHIPSLFSYMLFGSTEHLLPLPRLREQAAAVEWVDGSSPHGISNRPKLLFHAGHASSRYCCIFYRLYMSLLYPFPNTAITSLGPPQHPSGLRLLEHISNLRAGIALQSLDFYTKRPLRKHGRRLPSFVIPPRATLNAFRPNLKNPHPHQHDYGIVPAVTR</sequence>
<dbReference type="KEGG" id="clup:CLUP02_15347"/>
<dbReference type="AlphaFoldDB" id="A0A9Q8T848"/>
<evidence type="ECO:0000313" key="2">
    <source>
        <dbReference type="Proteomes" id="UP000830671"/>
    </source>
</evidence>
<proteinExistence type="predicted"/>
<organism evidence="1 2">
    <name type="scientific">Colletotrichum lupini</name>
    <dbReference type="NCBI Taxonomy" id="145971"/>
    <lineage>
        <taxon>Eukaryota</taxon>
        <taxon>Fungi</taxon>
        <taxon>Dikarya</taxon>
        <taxon>Ascomycota</taxon>
        <taxon>Pezizomycotina</taxon>
        <taxon>Sordariomycetes</taxon>
        <taxon>Hypocreomycetidae</taxon>
        <taxon>Glomerellales</taxon>
        <taxon>Glomerellaceae</taxon>
        <taxon>Colletotrichum</taxon>
        <taxon>Colletotrichum acutatum species complex</taxon>
    </lineage>
</organism>
<evidence type="ECO:0000313" key="1">
    <source>
        <dbReference type="EMBL" id="UQC89816.1"/>
    </source>
</evidence>
<dbReference type="EMBL" id="CP019480">
    <property type="protein sequence ID" value="UQC89816.1"/>
    <property type="molecule type" value="Genomic_DNA"/>
</dbReference>
<protein>
    <submittedName>
        <fullName evidence="1">Uncharacterized protein</fullName>
    </submittedName>
</protein>
<dbReference type="Proteomes" id="UP000830671">
    <property type="component" value="Chromosome 8"/>
</dbReference>
<reference evidence="1" key="1">
    <citation type="journal article" date="2021" name="Mol. Plant Microbe Interact.">
        <title>Complete Genome Sequence of the Plant-Pathogenic Fungus Colletotrichum lupini.</title>
        <authorList>
            <person name="Baroncelli R."/>
            <person name="Pensec F."/>
            <person name="Da Lio D."/>
            <person name="Boufleur T."/>
            <person name="Vicente I."/>
            <person name="Sarrocco S."/>
            <person name="Picot A."/>
            <person name="Baraldi E."/>
            <person name="Sukno S."/>
            <person name="Thon M."/>
            <person name="Le Floch G."/>
        </authorList>
    </citation>
    <scope>NUCLEOTIDE SEQUENCE</scope>
    <source>
        <strain evidence="1">IMI 504893</strain>
    </source>
</reference>